<gene>
    <name evidence="1" type="ORF">E2562_035662</name>
</gene>
<keyword evidence="2" id="KW-1185">Reference proteome</keyword>
<proteinExistence type="predicted"/>
<name>A0A6G1E7B4_9ORYZ</name>
<dbReference type="Proteomes" id="UP000479710">
    <property type="component" value="Unassembled WGS sequence"/>
</dbReference>
<dbReference type="AlphaFoldDB" id="A0A6G1E7B4"/>
<accession>A0A6G1E7B4</accession>
<reference evidence="1 2" key="1">
    <citation type="submission" date="2019-11" db="EMBL/GenBank/DDBJ databases">
        <title>Whole genome sequence of Oryza granulata.</title>
        <authorList>
            <person name="Li W."/>
        </authorList>
    </citation>
    <scope>NUCLEOTIDE SEQUENCE [LARGE SCALE GENOMIC DNA]</scope>
    <source>
        <strain evidence="2">cv. Menghai</strain>
        <tissue evidence="1">Leaf</tissue>
    </source>
</reference>
<sequence>MLSYGFRTVLRECCLPACGLGERGSKRNGVGGERRTCQAANGANLALASSSAVTPSRSTIVGHFYAVKLAQALPHRAVELLRAAQPSRSSAGELVRTAELQSVQPSLSPSPERGETATAMASKIVGCTASI</sequence>
<comment type="caution">
    <text evidence="1">The sequence shown here is derived from an EMBL/GenBank/DDBJ whole genome shotgun (WGS) entry which is preliminary data.</text>
</comment>
<evidence type="ECO:0000313" key="1">
    <source>
        <dbReference type="EMBL" id="KAF0920551.1"/>
    </source>
</evidence>
<evidence type="ECO:0000313" key="2">
    <source>
        <dbReference type="Proteomes" id="UP000479710"/>
    </source>
</evidence>
<dbReference type="EMBL" id="SPHZ02000005">
    <property type="protein sequence ID" value="KAF0920551.1"/>
    <property type="molecule type" value="Genomic_DNA"/>
</dbReference>
<dbReference type="OrthoDB" id="671439at2759"/>
<protein>
    <submittedName>
        <fullName evidence="1">Uncharacterized protein</fullName>
    </submittedName>
</protein>
<organism evidence="1 2">
    <name type="scientific">Oryza meyeriana var. granulata</name>
    <dbReference type="NCBI Taxonomy" id="110450"/>
    <lineage>
        <taxon>Eukaryota</taxon>
        <taxon>Viridiplantae</taxon>
        <taxon>Streptophyta</taxon>
        <taxon>Embryophyta</taxon>
        <taxon>Tracheophyta</taxon>
        <taxon>Spermatophyta</taxon>
        <taxon>Magnoliopsida</taxon>
        <taxon>Liliopsida</taxon>
        <taxon>Poales</taxon>
        <taxon>Poaceae</taxon>
        <taxon>BOP clade</taxon>
        <taxon>Oryzoideae</taxon>
        <taxon>Oryzeae</taxon>
        <taxon>Oryzinae</taxon>
        <taxon>Oryza</taxon>
        <taxon>Oryza meyeriana</taxon>
    </lineage>
</organism>